<gene>
    <name evidence="2" type="ORF">VNO77_27032</name>
</gene>
<feature type="transmembrane region" description="Helical" evidence="1">
    <location>
        <begin position="12"/>
        <end position="34"/>
    </location>
</feature>
<keyword evidence="1" id="KW-0472">Membrane</keyword>
<organism evidence="2 3">
    <name type="scientific">Canavalia gladiata</name>
    <name type="common">Sword bean</name>
    <name type="synonym">Dolichos gladiatus</name>
    <dbReference type="NCBI Taxonomy" id="3824"/>
    <lineage>
        <taxon>Eukaryota</taxon>
        <taxon>Viridiplantae</taxon>
        <taxon>Streptophyta</taxon>
        <taxon>Embryophyta</taxon>
        <taxon>Tracheophyta</taxon>
        <taxon>Spermatophyta</taxon>
        <taxon>Magnoliopsida</taxon>
        <taxon>eudicotyledons</taxon>
        <taxon>Gunneridae</taxon>
        <taxon>Pentapetalae</taxon>
        <taxon>rosids</taxon>
        <taxon>fabids</taxon>
        <taxon>Fabales</taxon>
        <taxon>Fabaceae</taxon>
        <taxon>Papilionoideae</taxon>
        <taxon>50 kb inversion clade</taxon>
        <taxon>NPAAA clade</taxon>
        <taxon>indigoferoid/millettioid clade</taxon>
        <taxon>Phaseoleae</taxon>
        <taxon>Canavalia</taxon>
    </lineage>
</organism>
<feature type="transmembrane region" description="Helical" evidence="1">
    <location>
        <begin position="46"/>
        <end position="67"/>
    </location>
</feature>
<name>A0AAN9Q3U9_CANGL</name>
<protein>
    <submittedName>
        <fullName evidence="2">Uncharacterized protein</fullName>
    </submittedName>
</protein>
<sequence length="230" mass="25403">MPRCGFFGSSPMMAFVVIPEILITTCCGLCGAFNMDVAVCMDAWSLSIFLMLPGMGFILVLMMAFGVNSKTLVNKGVGCLVMLDDGSWVNRETLLVEPHMVLMRFIQVLPLMLEDGIGEHPTTLRVLFSFPSCASSLHVGGSTRGHDAGASSLHVGGSTRGHNGIRVPRKLPAHTRWLLRLYLDWLRVGWVAWRPHFGHVRMLLFRWGGQATTLFVFSGAFIFEEVVFLG</sequence>
<keyword evidence="3" id="KW-1185">Reference proteome</keyword>
<feature type="transmembrane region" description="Helical" evidence="1">
    <location>
        <begin position="203"/>
        <end position="223"/>
    </location>
</feature>
<keyword evidence="1" id="KW-1133">Transmembrane helix</keyword>
<dbReference type="AlphaFoldDB" id="A0AAN9Q3U9"/>
<evidence type="ECO:0000313" key="2">
    <source>
        <dbReference type="EMBL" id="KAK7323555.1"/>
    </source>
</evidence>
<keyword evidence="1" id="KW-0812">Transmembrane</keyword>
<evidence type="ECO:0000313" key="3">
    <source>
        <dbReference type="Proteomes" id="UP001367508"/>
    </source>
</evidence>
<comment type="caution">
    <text evidence="2">The sequence shown here is derived from an EMBL/GenBank/DDBJ whole genome shotgun (WGS) entry which is preliminary data.</text>
</comment>
<evidence type="ECO:0000256" key="1">
    <source>
        <dbReference type="SAM" id="Phobius"/>
    </source>
</evidence>
<accession>A0AAN9Q3U9</accession>
<dbReference type="EMBL" id="JAYMYQ010000006">
    <property type="protein sequence ID" value="KAK7323555.1"/>
    <property type="molecule type" value="Genomic_DNA"/>
</dbReference>
<reference evidence="2 3" key="1">
    <citation type="submission" date="2024-01" db="EMBL/GenBank/DDBJ databases">
        <title>The genomes of 5 underutilized Papilionoideae crops provide insights into root nodulation and disease resistanc.</title>
        <authorList>
            <person name="Jiang F."/>
        </authorList>
    </citation>
    <scope>NUCLEOTIDE SEQUENCE [LARGE SCALE GENOMIC DNA]</scope>
    <source>
        <strain evidence="2">LVBAO_FW01</strain>
        <tissue evidence="2">Leaves</tissue>
    </source>
</reference>
<proteinExistence type="predicted"/>
<dbReference type="Proteomes" id="UP001367508">
    <property type="component" value="Unassembled WGS sequence"/>
</dbReference>